<dbReference type="EMBL" id="BPLR01013488">
    <property type="protein sequence ID" value="GIY61588.1"/>
    <property type="molecule type" value="Genomic_DNA"/>
</dbReference>
<proteinExistence type="predicted"/>
<evidence type="ECO:0000256" key="1">
    <source>
        <dbReference type="SAM" id="MobiDB-lite"/>
    </source>
</evidence>
<dbReference type="AlphaFoldDB" id="A0AAV4UV26"/>
<evidence type="ECO:0000313" key="3">
    <source>
        <dbReference type="Proteomes" id="UP001054945"/>
    </source>
</evidence>
<sequence length="97" mass="10750">MNFTRQTSPNSPFPGCDPALPSLLCRRLPKSIDVYFGARLPYTSHARHLQTAPFAGVILPFPPFLRSRLLKSIGVYFRSPDSDTPTPDTETEASTNV</sequence>
<name>A0AAV4UV26_CAEEX</name>
<comment type="caution">
    <text evidence="2">The sequence shown here is derived from an EMBL/GenBank/DDBJ whole genome shotgun (WGS) entry which is preliminary data.</text>
</comment>
<dbReference type="Proteomes" id="UP001054945">
    <property type="component" value="Unassembled WGS sequence"/>
</dbReference>
<reference evidence="2 3" key="1">
    <citation type="submission" date="2021-06" db="EMBL/GenBank/DDBJ databases">
        <title>Caerostris extrusa draft genome.</title>
        <authorList>
            <person name="Kono N."/>
            <person name="Arakawa K."/>
        </authorList>
    </citation>
    <scope>NUCLEOTIDE SEQUENCE [LARGE SCALE GENOMIC DNA]</scope>
</reference>
<gene>
    <name evidence="2" type="ORF">CEXT_181821</name>
</gene>
<feature type="compositionally biased region" description="Low complexity" evidence="1">
    <location>
        <begin position="82"/>
        <end position="97"/>
    </location>
</feature>
<feature type="region of interest" description="Disordered" evidence="1">
    <location>
        <begin position="78"/>
        <end position="97"/>
    </location>
</feature>
<keyword evidence="3" id="KW-1185">Reference proteome</keyword>
<accession>A0AAV4UV26</accession>
<organism evidence="2 3">
    <name type="scientific">Caerostris extrusa</name>
    <name type="common">Bark spider</name>
    <name type="synonym">Caerostris bankana</name>
    <dbReference type="NCBI Taxonomy" id="172846"/>
    <lineage>
        <taxon>Eukaryota</taxon>
        <taxon>Metazoa</taxon>
        <taxon>Ecdysozoa</taxon>
        <taxon>Arthropoda</taxon>
        <taxon>Chelicerata</taxon>
        <taxon>Arachnida</taxon>
        <taxon>Araneae</taxon>
        <taxon>Araneomorphae</taxon>
        <taxon>Entelegynae</taxon>
        <taxon>Araneoidea</taxon>
        <taxon>Araneidae</taxon>
        <taxon>Caerostris</taxon>
    </lineage>
</organism>
<evidence type="ECO:0000313" key="2">
    <source>
        <dbReference type="EMBL" id="GIY61588.1"/>
    </source>
</evidence>
<protein>
    <submittedName>
        <fullName evidence="2">Uncharacterized protein</fullName>
    </submittedName>
</protein>